<keyword evidence="2 6" id="KW-0645">Protease</keyword>
<dbReference type="InterPro" id="IPR002372">
    <property type="entry name" value="PQQ_rpt_dom"/>
</dbReference>
<dbReference type="InterPro" id="IPR011047">
    <property type="entry name" value="Quinoprotein_ADH-like_sf"/>
</dbReference>
<dbReference type="InterPro" id="IPR008969">
    <property type="entry name" value="CarboxyPept-like_regulatory"/>
</dbReference>
<evidence type="ECO:0000259" key="9">
    <source>
        <dbReference type="Pfam" id="PF08308"/>
    </source>
</evidence>
<dbReference type="PROSITE" id="PS00137">
    <property type="entry name" value="SUBTILASE_HIS"/>
    <property type="match status" value="1"/>
</dbReference>
<evidence type="ECO:0000256" key="1">
    <source>
        <dbReference type="ARBA" id="ARBA00011073"/>
    </source>
</evidence>
<keyword evidence="12" id="KW-1185">Reference proteome</keyword>
<dbReference type="Proteomes" id="UP000294650">
    <property type="component" value="Unassembled WGS sequence"/>
</dbReference>
<feature type="active site" description="Charge relay system" evidence="5 6">
    <location>
        <position position="295"/>
    </location>
</feature>
<feature type="domain" description="Pyrrolo-quinoline quinone repeat" evidence="10">
    <location>
        <begin position="801"/>
        <end position="948"/>
    </location>
</feature>
<reference evidence="11 12" key="1">
    <citation type="submission" date="2019-03" db="EMBL/GenBank/DDBJ databases">
        <title>Genomic Encyclopedia of Type Strains, Phase IV (KMG-IV): sequencing the most valuable type-strain genomes for metagenomic binning, comparative biology and taxonomic classification.</title>
        <authorList>
            <person name="Goeker M."/>
        </authorList>
    </citation>
    <scope>NUCLEOTIDE SEQUENCE [LARGE SCALE GENOMIC DNA]</scope>
    <source>
        <strain evidence="11 12">DSM 25894</strain>
    </source>
</reference>
<dbReference type="PANTHER" id="PTHR43806:SF67">
    <property type="entry name" value="EGF-LIKE DOMAIN-CONTAINING PROTEIN"/>
    <property type="match status" value="1"/>
</dbReference>
<protein>
    <submittedName>
        <fullName evidence="11">Subtilisin family serine protease</fullName>
    </submittedName>
</protein>
<dbReference type="InterPro" id="IPR036852">
    <property type="entry name" value="Peptidase_S8/S53_dom_sf"/>
</dbReference>
<dbReference type="InterPro" id="IPR018391">
    <property type="entry name" value="PQQ_b-propeller_rpt"/>
</dbReference>
<sequence length="3027" mass="333708">MIKKYQRKRLLSIVSSMLIFFSALFHPGWMIQTNANDENEKPSELQIEKEREQMALNEESVSEKSSDELASLLSGIGFEPALQNSKAPKKTNSPPKVDEKITQQLDENKPVDVIIQLKEQENFHALYKESKGKTRAERAKLVKEALESRAKASQKGIKQALEALEKQGNAKVKKELWINNSIVATVDQKALEELQQRDDIKEIRLDEVVKLPDITVEDADPRLPEWGLEKIKAPQVWGEYGMKGEGIVVGIMDTGVDGEHEALRHNYRGRDGEHQYSWIDLSGHGYETPTDGNGHGTHVAGTAVGGGEGEPIGVAPEAEWIAAKIFNDSGSTTLSAIHEAFQWFIAPGGDPSKAPHVVNNSWGNSNTYNLEFYEDVQAWISAGIFPLFAAGNDGPGSETIGSPASLIESFAVGATDRYDQVASFSSRGPVYWEDENGDMVRHIKPDIAAPGHEIYSAWPTKLDQGNYRTISGTSMATPHVAGSIALLLSANPDLTIDEIAELLKRTARTEDHMGEMPNSLYGSGIVNVYQTVTEAAFAGELRGSLENEAGEPVSGQIVIDELDVVIEAGNDGNFSYAIREGTYGVVVQSFGYEDWQTTISIEKDEVTEVSWQLQKAESYTVSGTVTDSENGEGIPYAFIRVKDTPLQTFRTNSYGEFEITGLPAGTYEWHISGEGIDGTTETIQVKDHLDVNIQVEKISVEKNRSWPTANHSYQRNALSPNSIDVEHLENSWSYQTESKGQLLFSSPAVDGQMAVFTTDRGWVVAVNVQTGEERWSIRLGSTNRSSPTIHDGTVYLSGGEDQHIYALDLNTGRTIWSTDIGQPAIYESPVVRDGKVYVASGIEENASIHALHAETGDLIWTTELGASSFSGPAAGEEHLYVGTYDNQTLRAIQPEDGSVVWEYQPEENEGFSSHPVYHNGIVYILSTNFNTETGTLHAVQASDGKRLWKTAGIGDSQAASPVIYGDMIIAGSASQPLLRAFDLVTGEERWSSQAVGTVLNNGAVSSNGILFIANTNGSFFAVDVYSGDVLYEETLPNYSSSSPIILPGMVLVPHLDGLEGYTAPGILTGTVSDESGEPLEAVLTVEETGQTVKASEDGSFTLLQTPGTFNVNVSRYGYKQVTEEVTFVSGYGEERHYTLPAAETGSLSIQVKAEKHDQPLDNVSVKLMDTPIEGTTDQNGTFVSPSVYEGTYEVSLELSGFQPFTERITVEKETENTFTFYLKSYHVAVLNDYESEITEFLSLNGYAAEERDWDIIEDIGRYEIVYVNGAYSTDGWKPDEEIFQELVNAANEEQVSLIFADTWGSSYGSIHHLVDYFEDPQEVMHDYSSGTVLMRVDEEHPIFSGYQKGDYLTLIGRSGDFAWFSQYSGRELASIGSSELGFVGTGVAYKPVTENSAHLLLSAHAASPWTSPFQGWMQDAQNILLNSIDYLLNAEFGKVTGTVKNEENETLDATIEVADTGYVFKNQGTIHFYHDEGTYTLTIRAPGYETETVEVEVAHGSPVELDMTLTSTNGGSMIGTVTDALTDQPLADATVTLHQGDEIVKEVVTGEHGRYEMLDLDEGNYELRAVKDGYIQESFDVEIRSVPNEQNIQLTPIPDIAVLDDYYADERNFASVFREAGMAVEEVSSYDVLDRLDEFDVLFINGLGYGLRDNVAELFERADEARTSLVFGETLYSSSPLNQLVEFRGDPSSRHTADHNSSAGYVVTEEHPIFADAAEGEFIEILVPSNSRIGYFEGYSGYSLASMKHRDGEEAYGPGLAYKPRTESSMEVLLGGYGFTFSHHADHYTEKGKQLLIDTVVWAAHKEFPVIEGTVTDPEGNPLDATIEVVGESYHTTTDEQGQFSIALPEGDYEINVKSFGYESVTLPAAARFNGGPLAIQMEVHPDAGSIQGIVQNEQDGNAISDVEIELEGHSRGTSTNTQGAFQMDRIEPGEYTLMFSKDEYVMKKVDIELEPGQQLELTVDMKPSPLVGIIVDNQSNDATLADYLEERGYRTTDLFYTDVDRLKDLDLVIVNADYNRDLEPNEEEFSAFLKAIDEEKLSVIWTGHVNGRGGIRFLHEFEHNPAYERQGTREDIVIQAGQDHPITAGINQDETYPLKNRLDYYYAFDEYDGQTVVTLEHPEEGHIGDMVAYKGRTSESVEVLLANMTFGYYYNPDAPDYFDPVRERLLNNAILWALDHEEPLAADLYGTITNHLGHPVQGSVTVAETGKQMESDGNGEFYLGLQEGTYTLQIEAFGHDSREFTVTVENGEVYHETFELPSHELGLLTGTVLDGQTEQPVEGASVSVVGTPITAETDESGHFQLSVPAGAYDLQAKAPGYTSQILSDVTIHHDEETSVTFYMEESEKIAVVTQSYNQYRFESILNEYGYEADFIDGTELEELTGQLEEYALVIYNHSSYQVTDEVFEQFVEKADQQEVSIIFASQYGGGTIKDLRDVYGNPESVTSGYVPGHINIQVLQDHPLFEGIPGDEFRVLDKGSSNQQYAVYDGYSGTTIGAISHDEQGVLGDGIGYEFRTANSVHLLLSGFQIGSYSDPETNWTAEAKRFYNNAINWAIHASLGEIRGVITDEEGNPVANATVSIPGADVETVTNARGEYRIGIGSGTYEVHVQARGYHETTQTVTIKTEGDTAELNFTLTAIEGTSMTGTVTDQETDEVISGATVSLYVKGEEEPMDTVETDASGTFSFEKLLPDEYVLEVAADGYMNSRKETVVEEEPVSIHIGLNQIKVAVIGDHNNQIVNLLNEHELYAEERNWDVTQEASNYELIVINAKDGTEEEVNEILEVTDKNEMSVVFLGTWGVNEGSIPLLERATGYPSLDEHGYNEGEVIIEVQHSNHPIFEGLPDSFVIHGEKSPYSTFTDYPGPGLAELSVDGEKKGTAISYEFRSQSSIHLLLSSFAVNNMIAPDYGWTDEAKTLFVQALNFAMNAEQSEPDVPIWDESRIRTDEKTVTLTGKADPFTTVHVYETKGNESIFLGSVTSNAQGVFEFTSEFENGNHFLYVEAENFAGVSEWSDRLQLIITGQKKE</sequence>
<comment type="caution">
    <text evidence="11">The sequence shown here is derived from an EMBL/GenBank/DDBJ whole genome shotgun (WGS) entry which is preliminary data.</text>
</comment>
<dbReference type="SUPFAM" id="SSF52317">
    <property type="entry name" value="Class I glutamine amidotransferase-like"/>
    <property type="match status" value="1"/>
</dbReference>
<feature type="active site" description="Charge relay system" evidence="5 6">
    <location>
        <position position="474"/>
    </location>
</feature>
<dbReference type="PANTHER" id="PTHR43806">
    <property type="entry name" value="PEPTIDASE S8"/>
    <property type="match status" value="1"/>
</dbReference>
<dbReference type="Pfam" id="PF13715">
    <property type="entry name" value="CarbopepD_reg_2"/>
    <property type="match status" value="1"/>
</dbReference>
<organism evidence="11 12">
    <name type="scientific">Melghiribacillus thermohalophilus</name>
    <dbReference type="NCBI Taxonomy" id="1324956"/>
    <lineage>
        <taxon>Bacteria</taxon>
        <taxon>Bacillati</taxon>
        <taxon>Bacillota</taxon>
        <taxon>Bacilli</taxon>
        <taxon>Bacillales</taxon>
        <taxon>Bacillaceae</taxon>
        <taxon>Melghiribacillus</taxon>
    </lineage>
</organism>
<dbReference type="RefSeq" id="WP_165902211.1">
    <property type="nucleotide sequence ID" value="NZ_SMAN01000036.1"/>
</dbReference>
<dbReference type="InterPro" id="IPR015500">
    <property type="entry name" value="Peptidase_S8_subtilisin-rel"/>
</dbReference>
<dbReference type="InterPro" id="IPR023827">
    <property type="entry name" value="Peptidase_S8_Asp-AS"/>
</dbReference>
<comment type="similarity">
    <text evidence="1 6 7">Belongs to the peptidase S8 family.</text>
</comment>
<evidence type="ECO:0000256" key="6">
    <source>
        <dbReference type="PROSITE-ProRule" id="PRU01240"/>
    </source>
</evidence>
<dbReference type="Pfam" id="PF08308">
    <property type="entry name" value="PEGA"/>
    <property type="match status" value="1"/>
</dbReference>
<dbReference type="InterPro" id="IPR013783">
    <property type="entry name" value="Ig-like_fold"/>
</dbReference>
<evidence type="ECO:0000259" key="10">
    <source>
        <dbReference type="Pfam" id="PF13360"/>
    </source>
</evidence>
<dbReference type="SUPFAM" id="SSF52743">
    <property type="entry name" value="Subtilisin-like"/>
    <property type="match status" value="1"/>
</dbReference>
<dbReference type="SUPFAM" id="SSF49464">
    <property type="entry name" value="Carboxypeptidase regulatory domain-like"/>
    <property type="match status" value="7"/>
</dbReference>
<dbReference type="Gene3D" id="2.130.10.10">
    <property type="entry name" value="YVTN repeat-like/Quinoprotein amine dehydrogenase"/>
    <property type="match status" value="2"/>
</dbReference>
<feature type="active site" description="Charge relay system" evidence="5 6">
    <location>
        <position position="253"/>
    </location>
</feature>
<evidence type="ECO:0000313" key="12">
    <source>
        <dbReference type="Proteomes" id="UP000294650"/>
    </source>
</evidence>
<dbReference type="Gene3D" id="3.40.50.200">
    <property type="entry name" value="Peptidase S8/S53 domain"/>
    <property type="match status" value="1"/>
</dbReference>
<dbReference type="EMBL" id="SMAN01000036">
    <property type="protein sequence ID" value="TCT15736.1"/>
    <property type="molecule type" value="Genomic_DNA"/>
</dbReference>
<dbReference type="InterPro" id="IPR029062">
    <property type="entry name" value="Class_I_gatase-like"/>
</dbReference>
<evidence type="ECO:0000256" key="7">
    <source>
        <dbReference type="RuleBase" id="RU003355"/>
    </source>
</evidence>
<dbReference type="InterPro" id="IPR023828">
    <property type="entry name" value="Peptidase_S8_Ser-AS"/>
</dbReference>
<evidence type="ECO:0000256" key="4">
    <source>
        <dbReference type="ARBA" id="ARBA00022825"/>
    </source>
</evidence>
<dbReference type="PROSITE" id="PS00136">
    <property type="entry name" value="SUBTILASE_ASP"/>
    <property type="match status" value="1"/>
</dbReference>
<dbReference type="InterPro" id="IPR000209">
    <property type="entry name" value="Peptidase_S8/S53_dom"/>
</dbReference>
<dbReference type="PROSITE" id="PS51892">
    <property type="entry name" value="SUBTILASE"/>
    <property type="match status" value="1"/>
</dbReference>
<dbReference type="InterPro" id="IPR013784">
    <property type="entry name" value="Carb-bd-like_fold"/>
</dbReference>
<dbReference type="Gene3D" id="2.60.40.10">
    <property type="entry name" value="Immunoglobulins"/>
    <property type="match status" value="1"/>
</dbReference>
<dbReference type="PRINTS" id="PR00723">
    <property type="entry name" value="SUBTILISIN"/>
</dbReference>
<dbReference type="Gene3D" id="2.60.40.1120">
    <property type="entry name" value="Carboxypeptidase-like, regulatory domain"/>
    <property type="match status" value="12"/>
</dbReference>
<name>A0A4R3MM03_9BACI</name>
<proteinExistence type="inferred from homology"/>
<dbReference type="InterPro" id="IPR013229">
    <property type="entry name" value="PEGA"/>
</dbReference>
<dbReference type="Pfam" id="PF00082">
    <property type="entry name" value="Peptidase_S8"/>
    <property type="match status" value="1"/>
</dbReference>
<evidence type="ECO:0000313" key="11">
    <source>
        <dbReference type="EMBL" id="TCT15736.1"/>
    </source>
</evidence>
<feature type="domain" description="Peptidase S8/S53" evidence="8">
    <location>
        <begin position="244"/>
        <end position="524"/>
    </location>
</feature>
<dbReference type="SUPFAM" id="SSF50998">
    <property type="entry name" value="Quinoprotein alcohol dehydrogenase-like"/>
    <property type="match status" value="1"/>
</dbReference>
<dbReference type="PROSITE" id="PS00138">
    <property type="entry name" value="SUBTILASE_SER"/>
    <property type="match status" value="1"/>
</dbReference>
<evidence type="ECO:0000259" key="8">
    <source>
        <dbReference type="Pfam" id="PF00082"/>
    </source>
</evidence>
<keyword evidence="3 6" id="KW-0378">Hydrolase</keyword>
<dbReference type="SMART" id="SM00564">
    <property type="entry name" value="PQQ"/>
    <property type="match status" value="7"/>
</dbReference>
<dbReference type="InterPro" id="IPR050131">
    <property type="entry name" value="Peptidase_S8_subtilisin-like"/>
</dbReference>
<gene>
    <name evidence="11" type="ORF">EDD68_1365</name>
</gene>
<feature type="domain" description="PEGA" evidence="9">
    <location>
        <begin position="576"/>
        <end position="616"/>
    </location>
</feature>
<dbReference type="SUPFAM" id="SSF49452">
    <property type="entry name" value="Starch-binding domain-like"/>
    <property type="match status" value="5"/>
</dbReference>
<dbReference type="GO" id="GO:0030246">
    <property type="term" value="F:carbohydrate binding"/>
    <property type="evidence" value="ECO:0007669"/>
    <property type="project" value="InterPro"/>
</dbReference>
<evidence type="ECO:0000256" key="2">
    <source>
        <dbReference type="ARBA" id="ARBA00022670"/>
    </source>
</evidence>
<accession>A0A4R3MM03</accession>
<dbReference type="Pfam" id="PF13360">
    <property type="entry name" value="PQQ_2"/>
    <property type="match status" value="2"/>
</dbReference>
<dbReference type="CDD" id="cd11308">
    <property type="entry name" value="Peptidase_M14NE-CP-C_like"/>
    <property type="match status" value="1"/>
</dbReference>
<keyword evidence="4 6" id="KW-0720">Serine protease</keyword>
<evidence type="ECO:0000256" key="3">
    <source>
        <dbReference type="ARBA" id="ARBA00022801"/>
    </source>
</evidence>
<feature type="domain" description="Pyrrolo-quinoline quinone repeat" evidence="10">
    <location>
        <begin position="978"/>
        <end position="1062"/>
    </location>
</feature>
<dbReference type="Pfam" id="PF13620">
    <property type="entry name" value="CarboxypepD_reg"/>
    <property type="match status" value="8"/>
</dbReference>
<dbReference type="GO" id="GO:0004252">
    <property type="term" value="F:serine-type endopeptidase activity"/>
    <property type="evidence" value="ECO:0007669"/>
    <property type="project" value="UniProtKB-UniRule"/>
</dbReference>
<evidence type="ECO:0000256" key="5">
    <source>
        <dbReference type="PIRSR" id="PIRSR615500-1"/>
    </source>
</evidence>
<dbReference type="GO" id="GO:0006508">
    <property type="term" value="P:proteolysis"/>
    <property type="evidence" value="ECO:0007669"/>
    <property type="project" value="UniProtKB-KW"/>
</dbReference>
<dbReference type="InterPro" id="IPR015943">
    <property type="entry name" value="WD40/YVTN_repeat-like_dom_sf"/>
</dbReference>
<dbReference type="InterPro" id="IPR022398">
    <property type="entry name" value="Peptidase_S8_His-AS"/>
</dbReference>